<dbReference type="SUPFAM" id="SSF54427">
    <property type="entry name" value="NTF2-like"/>
    <property type="match status" value="1"/>
</dbReference>
<evidence type="ECO:0000259" key="1">
    <source>
        <dbReference type="Pfam" id="PF13474"/>
    </source>
</evidence>
<evidence type="ECO:0000313" key="3">
    <source>
        <dbReference type="Proteomes" id="UP000239576"/>
    </source>
</evidence>
<proteinExistence type="predicted"/>
<dbReference type="Gene3D" id="3.10.450.50">
    <property type="match status" value="1"/>
</dbReference>
<keyword evidence="3" id="KW-1185">Reference proteome</keyword>
<dbReference type="RefSeq" id="WP_106259427.1">
    <property type="nucleotide sequence ID" value="NZ_CAWNSW010000031.1"/>
</dbReference>
<organism evidence="2 3">
    <name type="scientific">Stenomitos frigidus ULC18</name>
    <dbReference type="NCBI Taxonomy" id="2107698"/>
    <lineage>
        <taxon>Bacteria</taxon>
        <taxon>Bacillati</taxon>
        <taxon>Cyanobacteriota</taxon>
        <taxon>Cyanophyceae</taxon>
        <taxon>Leptolyngbyales</taxon>
        <taxon>Leptolyngbyaceae</taxon>
        <taxon>Stenomitos</taxon>
    </lineage>
</organism>
<evidence type="ECO:0000313" key="2">
    <source>
        <dbReference type="EMBL" id="PSB25072.1"/>
    </source>
</evidence>
<dbReference type="InterPro" id="IPR032710">
    <property type="entry name" value="NTF2-like_dom_sf"/>
</dbReference>
<comment type="caution">
    <text evidence="2">The sequence shown here is derived from an EMBL/GenBank/DDBJ whole genome shotgun (WGS) entry which is preliminary data.</text>
</comment>
<dbReference type="EMBL" id="PVWK01000133">
    <property type="protein sequence ID" value="PSB25072.1"/>
    <property type="molecule type" value="Genomic_DNA"/>
</dbReference>
<feature type="domain" description="SnoaL-like" evidence="1">
    <location>
        <begin position="50"/>
        <end position="148"/>
    </location>
</feature>
<dbReference type="AlphaFoldDB" id="A0A2T1DX72"/>
<reference evidence="2 3" key="2">
    <citation type="submission" date="2018-03" db="EMBL/GenBank/DDBJ databases">
        <title>The ancient ancestry and fast evolution of plastids.</title>
        <authorList>
            <person name="Moore K.R."/>
            <person name="Magnabosco C."/>
            <person name="Momper L."/>
            <person name="Gold D.A."/>
            <person name="Bosak T."/>
            <person name="Fournier G.P."/>
        </authorList>
    </citation>
    <scope>NUCLEOTIDE SEQUENCE [LARGE SCALE GENOMIC DNA]</scope>
    <source>
        <strain evidence="2 3">ULC18</strain>
    </source>
</reference>
<gene>
    <name evidence="2" type="ORF">C7B82_24695</name>
</gene>
<sequence length="181" mass="20092">MNRVDRISILLTSLLFGIAVPNVGCVVTTAHQVPDFIKQARAVAISERQIRDLFNAMATATDQRDVDGIMKYMAPKIAIKMTIRLGTHSQTLNLTREQYRQYLQQGFEVTQRYSSQYKNLKIKIAPNGQTATATCTLVEESTLKGQPGTLASISQETIKFERIKGQILATAVTSNSTIEVK</sequence>
<reference evidence="3" key="1">
    <citation type="submission" date="2018-02" db="EMBL/GenBank/DDBJ databases">
        <authorList>
            <person name="Moore K."/>
            <person name="Momper L."/>
        </authorList>
    </citation>
    <scope>NUCLEOTIDE SEQUENCE [LARGE SCALE GENOMIC DNA]</scope>
    <source>
        <strain evidence="3">ULC18</strain>
    </source>
</reference>
<protein>
    <recommendedName>
        <fullName evidence="1">SnoaL-like domain-containing protein</fullName>
    </recommendedName>
</protein>
<dbReference type="OrthoDB" id="9876757at2"/>
<dbReference type="InterPro" id="IPR037401">
    <property type="entry name" value="SnoaL-like"/>
</dbReference>
<accession>A0A2T1DX72</accession>
<dbReference type="Pfam" id="PF13474">
    <property type="entry name" value="SnoaL_3"/>
    <property type="match status" value="1"/>
</dbReference>
<dbReference type="Proteomes" id="UP000239576">
    <property type="component" value="Unassembled WGS sequence"/>
</dbReference>
<name>A0A2T1DX72_9CYAN</name>